<keyword evidence="1" id="KW-1133">Transmembrane helix</keyword>
<reference evidence="2 3" key="1">
    <citation type="journal article" date="2014" name="Syst. Appl. Microbiol.">
        <title>Evidence for the existence of two new members of the family Chlamydiaceae and proposal of Chlamydia avium sp. nov. and Chlamydia gallinacea sp. nov.</title>
        <authorList>
            <person name="Sachse K."/>
            <person name="Laroucau K."/>
            <person name="Riege K."/>
            <person name="Wehner S."/>
            <person name="Dilcher M."/>
            <person name="Creasy H.H."/>
            <person name="Weidmann M."/>
            <person name="Myers G."/>
            <person name="Vorimore F."/>
            <person name="Vicari N."/>
            <person name="Magnino S."/>
            <person name="Liebler-Tenorio E."/>
            <person name="Ruettger A."/>
            <person name="Bavoil P.M."/>
            <person name="Hufert F.T."/>
            <person name="Rossello-Mora R."/>
            <person name="Marz M."/>
        </authorList>
    </citation>
    <scope>NUCLEOTIDE SEQUENCE [LARGE SCALE GENOMIC DNA]</scope>
    <source>
        <strain evidence="2 3">08-1274/3</strain>
    </source>
</reference>
<dbReference type="RefSeq" id="WP_021828267.1">
    <property type="nucleotide sequence ID" value="NZ_CP015840.1"/>
</dbReference>
<name>A0A173DZV8_9CHLA</name>
<feature type="transmembrane region" description="Helical" evidence="1">
    <location>
        <begin position="52"/>
        <end position="71"/>
    </location>
</feature>
<organism evidence="2 3">
    <name type="scientific">Chlamydia gallinacea 08-1274/3</name>
    <dbReference type="NCBI Taxonomy" id="1143323"/>
    <lineage>
        <taxon>Bacteria</taxon>
        <taxon>Pseudomonadati</taxon>
        <taxon>Chlamydiota</taxon>
        <taxon>Chlamydiia</taxon>
        <taxon>Chlamydiales</taxon>
        <taxon>Chlamydiaceae</taxon>
        <taxon>Chlamydia/Chlamydophila group</taxon>
        <taxon>Chlamydia</taxon>
    </lineage>
</organism>
<dbReference type="STRING" id="1143323.M787_003885"/>
<dbReference type="eggNOG" id="COG2110">
    <property type="taxonomic scope" value="Bacteria"/>
</dbReference>
<keyword evidence="1" id="KW-0472">Membrane</keyword>
<dbReference type="KEGG" id="cgz:M787_003885"/>
<dbReference type="Proteomes" id="UP000019147">
    <property type="component" value="Chromosome"/>
</dbReference>
<accession>A0A173DZV8</accession>
<sequence length="320" mass="34760">MTTIVNHPSSGTLITFRERTLSTTSKIVRIVIVIIAALVAIGSILASSLSGILPLLSICGFSLLLLSIIAIKPLPPQLIGSTKIPPPTPNESPFLLTVNETTSHTKVLENCAELVTDNWKHLPNIIENSSTVFVQKVWKFNNSQTVLFSTIGSMFTPRIQCCCNLMIALEPNTFTFTNLDMLNIQYDNVNLLEGQCSSLPWKNRDGSTNKHHLGLPNSLGFLQGPDPSIHKNNPLVAYSLAKSAYTHCIQHAVMLGMDMIQLPLISTSPSQMSKNPQEAMAWKSAIQTGLATAVAQFALTNPTMNMNIVVVSPPGLGYPL</sequence>
<feature type="transmembrane region" description="Helical" evidence="1">
    <location>
        <begin position="27"/>
        <end position="46"/>
    </location>
</feature>
<dbReference type="AlphaFoldDB" id="A0A173DZV8"/>
<evidence type="ECO:0000313" key="3">
    <source>
        <dbReference type="Proteomes" id="UP000019147"/>
    </source>
</evidence>
<keyword evidence="1" id="KW-0812">Transmembrane</keyword>
<evidence type="ECO:0000313" key="2">
    <source>
        <dbReference type="EMBL" id="ANG66449.1"/>
    </source>
</evidence>
<dbReference type="EMBL" id="CP015840">
    <property type="protein sequence ID" value="ANG66449.1"/>
    <property type="molecule type" value="Genomic_DNA"/>
</dbReference>
<evidence type="ECO:0000256" key="1">
    <source>
        <dbReference type="SAM" id="Phobius"/>
    </source>
</evidence>
<proteinExistence type="predicted"/>
<evidence type="ECO:0008006" key="4">
    <source>
        <dbReference type="Google" id="ProtNLM"/>
    </source>
</evidence>
<protein>
    <recommendedName>
        <fullName evidence="4">Macro domain-containing protein</fullName>
    </recommendedName>
</protein>
<gene>
    <name evidence="2" type="ORF">M787_003885</name>
</gene>
<dbReference type="GeneID" id="81478644"/>